<dbReference type="AlphaFoldDB" id="A0A316DQP5"/>
<evidence type="ECO:0000313" key="1">
    <source>
        <dbReference type="EMBL" id="PWK20285.1"/>
    </source>
</evidence>
<keyword evidence="2" id="KW-1185">Reference proteome</keyword>
<dbReference type="EMBL" id="QGGO01000025">
    <property type="protein sequence ID" value="PWK20285.1"/>
    <property type="molecule type" value="Genomic_DNA"/>
</dbReference>
<dbReference type="Proteomes" id="UP000245489">
    <property type="component" value="Unassembled WGS sequence"/>
</dbReference>
<name>A0A316DQP5_9BACT</name>
<evidence type="ECO:0000313" key="2">
    <source>
        <dbReference type="Proteomes" id="UP000245489"/>
    </source>
</evidence>
<reference evidence="1 2" key="1">
    <citation type="submission" date="2018-05" db="EMBL/GenBank/DDBJ databases">
        <title>Genomic Encyclopedia of Archaeal and Bacterial Type Strains, Phase II (KMG-II): from individual species to whole genera.</title>
        <authorList>
            <person name="Goeker M."/>
        </authorList>
    </citation>
    <scope>NUCLEOTIDE SEQUENCE [LARGE SCALE GENOMIC DNA]</scope>
    <source>
        <strain evidence="1 2">DSM 22214</strain>
    </source>
</reference>
<gene>
    <name evidence="1" type="ORF">LV89_03828</name>
</gene>
<organism evidence="1 2">
    <name type="scientific">Arcicella aurantiaca</name>
    <dbReference type="NCBI Taxonomy" id="591202"/>
    <lineage>
        <taxon>Bacteria</taxon>
        <taxon>Pseudomonadati</taxon>
        <taxon>Bacteroidota</taxon>
        <taxon>Cytophagia</taxon>
        <taxon>Cytophagales</taxon>
        <taxon>Flectobacillaceae</taxon>
        <taxon>Arcicella</taxon>
    </lineage>
</organism>
<comment type="caution">
    <text evidence="1">The sequence shown here is derived from an EMBL/GenBank/DDBJ whole genome shotgun (WGS) entry which is preliminary data.</text>
</comment>
<dbReference type="RefSeq" id="WP_109744497.1">
    <property type="nucleotide sequence ID" value="NZ_QGGO01000025.1"/>
</dbReference>
<protein>
    <submittedName>
        <fullName evidence="1">Uncharacterized protein</fullName>
    </submittedName>
</protein>
<accession>A0A316DQP5</accession>
<proteinExistence type="predicted"/>
<sequence>MELQLVLERLAFTIEKAKELKPEQFNYACYVRYFDYNNHCGTVCCVVGHYPNWGIIGFRYVKSVEEPPIMIVKYGDFGDVSAGLIFYHGLSKEIIDFLFYGFNVEHSLFQTINDEFEDQNVCLGLDEVIQRFEYVYELLKTEQITPDFTA</sequence>